<reference evidence="2" key="1">
    <citation type="submission" date="2024-03" db="EMBL/GenBank/DDBJ databases">
        <title>WGS assembly of Saponaria officinalis var. Norfolk2.</title>
        <authorList>
            <person name="Jenkins J."/>
            <person name="Shu S."/>
            <person name="Grimwood J."/>
            <person name="Barry K."/>
            <person name="Goodstein D."/>
            <person name="Schmutz J."/>
            <person name="Leebens-Mack J."/>
            <person name="Osbourn A."/>
        </authorList>
    </citation>
    <scope>NUCLEOTIDE SEQUENCE [LARGE SCALE GENOMIC DNA]</scope>
    <source>
        <strain evidence="2">JIC</strain>
    </source>
</reference>
<dbReference type="PANTHER" id="PTHR34287">
    <property type="entry name" value="OS06G0551500 PROTEIN-RELATED"/>
    <property type="match status" value="1"/>
</dbReference>
<organism evidence="2 3">
    <name type="scientific">Saponaria officinalis</name>
    <name type="common">Common soapwort</name>
    <name type="synonym">Lychnis saponaria</name>
    <dbReference type="NCBI Taxonomy" id="3572"/>
    <lineage>
        <taxon>Eukaryota</taxon>
        <taxon>Viridiplantae</taxon>
        <taxon>Streptophyta</taxon>
        <taxon>Embryophyta</taxon>
        <taxon>Tracheophyta</taxon>
        <taxon>Spermatophyta</taxon>
        <taxon>Magnoliopsida</taxon>
        <taxon>eudicotyledons</taxon>
        <taxon>Gunneridae</taxon>
        <taxon>Pentapetalae</taxon>
        <taxon>Caryophyllales</taxon>
        <taxon>Caryophyllaceae</taxon>
        <taxon>Caryophylleae</taxon>
        <taxon>Saponaria</taxon>
    </lineage>
</organism>
<evidence type="ECO:0000256" key="1">
    <source>
        <dbReference type="SAM" id="MobiDB-lite"/>
    </source>
</evidence>
<sequence>MEEEYTKSLFKGKEVIVIRYVNPTMSNDLLCKYPDYSAFGFDYSQSGIWSPLVPRFQSLSCLSTKSPELKRKISFDDDGDGECGGVGGCNVLGKNQFLGFKKKVCGIGSKLNDNLKMKKKFLKSDCGNNSKSRVSDFSTSSPTPSKKGWKKALKMTSKQFKKKRDHHQIHHNPKSRITLADYLQCQNF</sequence>
<proteinExistence type="predicted"/>
<keyword evidence="3" id="KW-1185">Reference proteome</keyword>
<dbReference type="Proteomes" id="UP001443914">
    <property type="component" value="Unassembled WGS sequence"/>
</dbReference>
<feature type="region of interest" description="Disordered" evidence="1">
    <location>
        <begin position="126"/>
        <end position="150"/>
    </location>
</feature>
<name>A0AAW1MM55_SAPOF</name>
<evidence type="ECO:0000313" key="2">
    <source>
        <dbReference type="EMBL" id="KAK9749728.1"/>
    </source>
</evidence>
<gene>
    <name evidence="2" type="ORF">RND81_02G146200</name>
</gene>
<feature type="compositionally biased region" description="Polar residues" evidence="1">
    <location>
        <begin position="126"/>
        <end position="144"/>
    </location>
</feature>
<protein>
    <submittedName>
        <fullName evidence="2">Uncharacterized protein</fullName>
    </submittedName>
</protein>
<dbReference type="PANTHER" id="PTHR34287:SF4">
    <property type="entry name" value="OS04G0504200 PROTEIN"/>
    <property type="match status" value="1"/>
</dbReference>
<dbReference type="AlphaFoldDB" id="A0AAW1MM55"/>
<dbReference type="EMBL" id="JBDFQZ010000002">
    <property type="protein sequence ID" value="KAK9749728.1"/>
    <property type="molecule type" value="Genomic_DNA"/>
</dbReference>
<comment type="caution">
    <text evidence="2">The sequence shown here is derived from an EMBL/GenBank/DDBJ whole genome shotgun (WGS) entry which is preliminary data.</text>
</comment>
<evidence type="ECO:0000313" key="3">
    <source>
        <dbReference type="Proteomes" id="UP001443914"/>
    </source>
</evidence>
<accession>A0AAW1MM55</accession>